<evidence type="ECO:0000256" key="8">
    <source>
        <dbReference type="ARBA" id="ARBA00022777"/>
    </source>
</evidence>
<dbReference type="GO" id="GO:0005524">
    <property type="term" value="F:ATP binding"/>
    <property type="evidence" value="ECO:0007669"/>
    <property type="project" value="UniProtKB-UniRule"/>
</dbReference>
<dbReference type="EMBL" id="CP031044">
    <property type="protein sequence ID" value="QDZ23907.1"/>
    <property type="molecule type" value="Genomic_DNA"/>
</dbReference>
<dbReference type="Gene3D" id="3.30.800.10">
    <property type="entry name" value="Phosphatidylinositol Phosphate Kinase II Beta"/>
    <property type="match status" value="1"/>
</dbReference>
<evidence type="ECO:0000256" key="1">
    <source>
        <dbReference type="ARBA" id="ARBA00004481"/>
    </source>
</evidence>
<feature type="region of interest" description="Disordered" evidence="19">
    <location>
        <begin position="1117"/>
        <end position="1145"/>
    </location>
</feature>
<dbReference type="PANTHER" id="PTHR45748">
    <property type="entry name" value="1-PHOSPHATIDYLINOSITOL 3-PHOSPHATE 5-KINASE-RELATED"/>
    <property type="match status" value="1"/>
</dbReference>
<feature type="compositionally biased region" description="Low complexity" evidence="19">
    <location>
        <begin position="240"/>
        <end position="258"/>
    </location>
</feature>
<evidence type="ECO:0000259" key="21">
    <source>
        <dbReference type="PROSITE" id="PS51455"/>
    </source>
</evidence>
<evidence type="ECO:0000256" key="9">
    <source>
        <dbReference type="ARBA" id="ARBA00022833"/>
    </source>
</evidence>
<dbReference type="InterPro" id="IPR027483">
    <property type="entry name" value="PInositol-4-P-4/5-kinase_C_sf"/>
</dbReference>
<proteinExistence type="predicted"/>
<keyword evidence="7 17" id="KW-0863">Zinc-finger</keyword>
<dbReference type="GO" id="GO:0008270">
    <property type="term" value="F:zinc ion binding"/>
    <property type="evidence" value="ECO:0007669"/>
    <property type="project" value="UniProtKB-KW"/>
</dbReference>
<evidence type="ECO:0000256" key="12">
    <source>
        <dbReference type="ARBA" id="ARBA00023136"/>
    </source>
</evidence>
<feature type="compositionally biased region" description="Polar residues" evidence="19">
    <location>
        <begin position="1023"/>
        <end position="1039"/>
    </location>
</feature>
<feature type="region of interest" description="Disordered" evidence="19">
    <location>
        <begin position="999"/>
        <end position="1059"/>
    </location>
</feature>
<feature type="region of interest" description="Disordered" evidence="19">
    <location>
        <begin position="174"/>
        <end position="258"/>
    </location>
</feature>
<evidence type="ECO:0000256" key="7">
    <source>
        <dbReference type="ARBA" id="ARBA00022771"/>
    </source>
</evidence>
<evidence type="ECO:0000256" key="17">
    <source>
        <dbReference type="PROSITE-ProRule" id="PRU00091"/>
    </source>
</evidence>
<dbReference type="GO" id="GO:0010008">
    <property type="term" value="C:endosome membrane"/>
    <property type="evidence" value="ECO:0007669"/>
    <property type="project" value="UniProtKB-SubCell"/>
</dbReference>
<evidence type="ECO:0000256" key="11">
    <source>
        <dbReference type="ARBA" id="ARBA00023054"/>
    </source>
</evidence>
<dbReference type="PROSITE" id="PS51455">
    <property type="entry name" value="PIPK"/>
    <property type="match status" value="1"/>
</dbReference>
<dbReference type="FunFam" id="3.50.7.10:FF:000007">
    <property type="entry name" value="1-phosphatidylinositol 3-phosphate 5-kinase isoform X1"/>
    <property type="match status" value="1"/>
</dbReference>
<dbReference type="InterPro" id="IPR002423">
    <property type="entry name" value="Cpn60/GroEL/TCP-1"/>
</dbReference>
<dbReference type="InterPro" id="IPR017455">
    <property type="entry name" value="Znf_FYVE-rel"/>
</dbReference>
<dbReference type="SUPFAM" id="SSF52029">
    <property type="entry name" value="GroEL apical domain-like"/>
    <property type="match status" value="1"/>
</dbReference>
<evidence type="ECO:0000256" key="13">
    <source>
        <dbReference type="ARBA" id="ARBA00023464"/>
    </source>
</evidence>
<comment type="subunit">
    <text evidence="13">Component of the PI(3,5)P2 regulatory complex at least composed of ATG18, SAC/FIG4, FAB1 and VAC14.</text>
</comment>
<feature type="compositionally biased region" description="Basic and acidic residues" evidence="19">
    <location>
        <begin position="174"/>
        <end position="185"/>
    </location>
</feature>
<dbReference type="CDD" id="cd17300">
    <property type="entry name" value="PIPKc_PIKfyve"/>
    <property type="match status" value="1"/>
</dbReference>
<feature type="compositionally biased region" description="Low complexity" evidence="19">
    <location>
        <begin position="1040"/>
        <end position="1053"/>
    </location>
</feature>
<evidence type="ECO:0000313" key="22">
    <source>
        <dbReference type="EMBL" id="QDZ23907.1"/>
    </source>
</evidence>
<dbReference type="InterPro" id="IPR027409">
    <property type="entry name" value="GroEL-like_apical_dom_sf"/>
</dbReference>
<dbReference type="PROSITE" id="PS50178">
    <property type="entry name" value="ZF_FYVE"/>
    <property type="match status" value="1"/>
</dbReference>
<keyword evidence="23" id="KW-1185">Reference proteome</keyword>
<dbReference type="Gene3D" id="3.30.810.10">
    <property type="entry name" value="2-Layer Sandwich"/>
    <property type="match status" value="1"/>
</dbReference>
<evidence type="ECO:0000259" key="20">
    <source>
        <dbReference type="PROSITE" id="PS50178"/>
    </source>
</evidence>
<dbReference type="Gene3D" id="3.30.40.10">
    <property type="entry name" value="Zinc/RING finger domain, C3HC4 (zinc finger)"/>
    <property type="match status" value="1"/>
</dbReference>
<keyword evidence="9" id="KW-0862">Zinc</keyword>
<evidence type="ECO:0000256" key="10">
    <source>
        <dbReference type="ARBA" id="ARBA00022840"/>
    </source>
</evidence>
<evidence type="ECO:0000256" key="16">
    <source>
        <dbReference type="ARBA" id="ARBA00081348"/>
    </source>
</evidence>
<evidence type="ECO:0000256" key="3">
    <source>
        <dbReference type="ARBA" id="ARBA00022679"/>
    </source>
</evidence>
<dbReference type="FunFam" id="3.30.810.10:FF:000001">
    <property type="entry name" value="1-phosphatidylinositol 3-phosphate 5-kinase FAB1"/>
    <property type="match status" value="1"/>
</dbReference>
<dbReference type="InterPro" id="IPR000306">
    <property type="entry name" value="Znf_FYVE"/>
</dbReference>
<dbReference type="Gene3D" id="3.50.7.10">
    <property type="entry name" value="GroEL"/>
    <property type="match status" value="1"/>
</dbReference>
<evidence type="ECO:0000313" key="23">
    <source>
        <dbReference type="Proteomes" id="UP000316726"/>
    </source>
</evidence>
<reference evidence="22 23" key="1">
    <citation type="submission" date="2018-07" db="EMBL/GenBank/DDBJ databases">
        <title>The complete nuclear genome of the prasinophyte Chloropicon primus (CCMP1205).</title>
        <authorList>
            <person name="Pombert J.-F."/>
            <person name="Otis C."/>
            <person name="Turmel M."/>
            <person name="Lemieux C."/>
        </authorList>
    </citation>
    <scope>NUCLEOTIDE SEQUENCE [LARGE SCALE GENOMIC DNA]</scope>
    <source>
        <strain evidence="22 23">CCMP1205</strain>
    </source>
</reference>
<feature type="domain" description="FYVE-type" evidence="20">
    <location>
        <begin position="53"/>
        <end position="114"/>
    </location>
</feature>
<keyword evidence="8 18" id="KW-0418">Kinase</keyword>
<protein>
    <recommendedName>
        <fullName evidence="2">1-phosphatidylinositol-3-phosphate 5-kinase</fullName>
        <ecNumber evidence="2">2.7.1.150</ecNumber>
    </recommendedName>
    <alternativeName>
        <fullName evidence="15">FYVE finger-containing phosphoinositide kinase</fullName>
    </alternativeName>
    <alternativeName>
        <fullName evidence="16">PIKfyve</fullName>
    </alternativeName>
    <alternativeName>
        <fullName evidence="14">Phosphatidylinositol 3-phosphate 5-kinase type III</fullName>
    </alternativeName>
</protein>
<name>A0A5B8MU63_9CHLO</name>
<evidence type="ECO:0000256" key="2">
    <source>
        <dbReference type="ARBA" id="ARBA00012009"/>
    </source>
</evidence>
<dbReference type="Pfam" id="PF01363">
    <property type="entry name" value="FYVE"/>
    <property type="match status" value="1"/>
</dbReference>
<dbReference type="PANTHER" id="PTHR45748:SF7">
    <property type="entry name" value="1-PHOSPHATIDYLINOSITOL 3-PHOSPHATE 5-KINASE-RELATED"/>
    <property type="match status" value="1"/>
</dbReference>
<feature type="domain" description="PIPK" evidence="21">
    <location>
        <begin position="1114"/>
        <end position="1445"/>
    </location>
</feature>
<dbReference type="OrthoDB" id="158357at2759"/>
<dbReference type="Proteomes" id="UP000316726">
    <property type="component" value="Chromosome 11"/>
</dbReference>
<feature type="compositionally biased region" description="Basic and acidic residues" evidence="19">
    <location>
        <begin position="20"/>
        <end position="34"/>
    </location>
</feature>
<dbReference type="SUPFAM" id="SSF56104">
    <property type="entry name" value="SAICAR synthase-like"/>
    <property type="match status" value="1"/>
</dbReference>
<dbReference type="InterPro" id="IPR044769">
    <property type="entry name" value="PIKfyve_PIPKc"/>
</dbReference>
<dbReference type="STRING" id="1764295.A0A5B8MU63"/>
<evidence type="ECO:0000256" key="4">
    <source>
        <dbReference type="ARBA" id="ARBA00022723"/>
    </source>
</evidence>
<gene>
    <name evidence="22" type="ORF">A3770_11p64250</name>
</gene>
<dbReference type="InterPro" id="IPR011011">
    <property type="entry name" value="Znf_FYVE_PHD"/>
</dbReference>
<evidence type="ECO:0000256" key="19">
    <source>
        <dbReference type="SAM" id="MobiDB-lite"/>
    </source>
</evidence>
<feature type="compositionally biased region" description="Polar residues" evidence="19">
    <location>
        <begin position="1118"/>
        <end position="1145"/>
    </location>
</feature>
<accession>A0A5B8MU63</accession>
<keyword evidence="5 18" id="KW-0547">Nucleotide-binding</keyword>
<dbReference type="SUPFAM" id="SSF57903">
    <property type="entry name" value="FYVE/PHD zinc finger"/>
    <property type="match status" value="1"/>
</dbReference>
<evidence type="ECO:0000256" key="5">
    <source>
        <dbReference type="ARBA" id="ARBA00022741"/>
    </source>
</evidence>
<dbReference type="GO" id="GO:0046854">
    <property type="term" value="P:phosphatidylinositol phosphate biosynthetic process"/>
    <property type="evidence" value="ECO:0007669"/>
    <property type="project" value="TreeGrafter"/>
</dbReference>
<dbReference type="GO" id="GO:0000285">
    <property type="term" value="F:1-phosphatidylinositol-3-phosphate 5-kinase activity"/>
    <property type="evidence" value="ECO:0007669"/>
    <property type="project" value="UniProtKB-EC"/>
</dbReference>
<dbReference type="InterPro" id="IPR027484">
    <property type="entry name" value="PInositol-4-P-5-kinase_N"/>
</dbReference>
<dbReference type="EC" id="2.7.1.150" evidence="2"/>
<keyword evidence="3 18" id="KW-0808">Transferase</keyword>
<dbReference type="Pfam" id="PF00118">
    <property type="entry name" value="Cpn60_TCP1"/>
    <property type="match status" value="1"/>
</dbReference>
<dbReference type="Pfam" id="PF01504">
    <property type="entry name" value="PIP5K"/>
    <property type="match status" value="1"/>
</dbReference>
<organism evidence="22 23">
    <name type="scientific">Chloropicon primus</name>
    <dbReference type="NCBI Taxonomy" id="1764295"/>
    <lineage>
        <taxon>Eukaryota</taxon>
        <taxon>Viridiplantae</taxon>
        <taxon>Chlorophyta</taxon>
        <taxon>Chloropicophyceae</taxon>
        <taxon>Chloropicales</taxon>
        <taxon>Chloropicaceae</taxon>
        <taxon>Chloropicon</taxon>
    </lineage>
</organism>
<dbReference type="InterPro" id="IPR013083">
    <property type="entry name" value="Znf_RING/FYVE/PHD"/>
</dbReference>
<feature type="region of interest" description="Disordered" evidence="19">
    <location>
        <begin position="1"/>
        <end position="40"/>
    </location>
</feature>
<keyword evidence="4" id="KW-0479">Metal-binding</keyword>
<dbReference type="SMART" id="SM00330">
    <property type="entry name" value="PIPKc"/>
    <property type="match status" value="1"/>
</dbReference>
<keyword evidence="10 18" id="KW-0067">ATP-binding</keyword>
<dbReference type="InterPro" id="IPR002498">
    <property type="entry name" value="PInositol-4-P-4/5-kinase_core"/>
</dbReference>
<evidence type="ECO:0000256" key="18">
    <source>
        <dbReference type="PROSITE-ProRule" id="PRU00781"/>
    </source>
</evidence>
<dbReference type="FunFam" id="3.30.40.10:FF:000384">
    <property type="entry name" value="1-phosphatidylinositol-3-phosphate 5-kinase FAB1B"/>
    <property type="match status" value="1"/>
</dbReference>
<sequence length="1463" mass="162139">MSWGWKGVKGLFKGSGGEISPRDKSQSREREREGVGGTSSGAPGDVNKFWIDDKLVRVCYECDVAFTLFNRRHHCRKCGKVFCSKCASNTIPSVSDTNGETQVRVCNYCYQLYLERPDAYSKFRPAVKRVSMSHRLTASAVDEVAVKKGKGKGQPRAPGSGEKAMAAVLEEHRDNSGSFGDRREGLASSPLAINGKVASTPKDASKPSQGREVTMAGSYVEHASSSWAPMQDGPGSMDRAGSAKGALGSSSSQLQSANSCSYGNETILEEDGGSGGKKDNKDLLALGIGSEEVQDDVWSVPSQVLDLTADIGENSLQVKLFRYLQKLGNEFEALAGEHLKSIIRTLLAHHSIDSHEEWLDIIQETVTRAAANIDRLEMPGNAPQDPRDYIKVKRVGSGKPSDSYLVKGLVFSKNIAHRRMPSDIKSPKILLLGCAVEYERMQNRLSSVDILLEQEREHLRLSVARILQYRPTLIFVEKTVARNAQELLLQAGVTLVLKVKPSLMNHISRLTGSDIVQNLADIRPDNFGTCDHFYVKTFKLSPEEVALEGKLASKTKTLLFLDGCPYKAGCSIILKGSSLSSLLILKKIITFGVYAAYHHKIECKFLPLQCISAWNPASTVTSDKLVKGLRQSYDRVRDKNAGCEISISPFMLNTGSSREGGHRGHRESSDIGSFQHFFVSLASRCPSRGLLCEAPSVHDIAFYESSDVSLVRFLRAALPEPNRHCPHPRCGDGPSKHIRAYVSGNYCVTLTVKELADENALPGKEANVIWAWRQGPHEAAKDCIRVPMTLEAGQISLGIFLQYFFAAPTLKGPDGHRLNNDFACYFGIGKGIARFTCEKIKPLGVYLPPIPMTYNAEIDDKWLINEGSEVLSFCEDIFGRIENMIGRVKHKIKSSTSSSKEEYVKIKELEEEVKQERQSLEAFVSPKSRSLINFGELSQLKVFEMNRVRKKMVIFASSCISKTIYINDGLSAQTPGHSRQKSLLGNWLEQVRDDVLQNGSKGEAREKEDPSSQGLASKKSETADNLSISHASSSGRNANSKQSQSQSLQSMKSATDPIPHFKTLNTSALSWSGRFTLPQSTEEKVVAVFDDEPTSLIGYVLMSNQYHERLEELKQESLQKSVENMSTSSPSAGDQSNATSQDSAVTGSDTAKELILSEDTTHIRHSFEDFAKDGQSKVHFQVTVYYATQFQEIRRLFGKGDETFIHSLLRCKKWETKGGKSNAYFAKTLDDRFVVKQMSKTEISSFLTFAPSYFRYMNTKLDSTKERCCLAKIFGVYQVVIKHPSSAGGASKDIRLDVMIMENIFYAKAISRIYDLKGSIRSRYNAEPTASNAVLLDENLLEILPASPILVEQDARAKLERSMWKDTSFLAQLGVMDYSLLVGIDEINGELVVGIIDYIRQYTWDKQLETWVKSSGILGGAGKVPTIISPKQYMKRFRIAMMVYFTLVPSDEPPEDSLDPEAM</sequence>
<comment type="subcellular location">
    <subcellularLocation>
        <location evidence="1">Endosome membrane</location>
        <topology evidence="1">Peripheral membrane protein</topology>
    </subcellularLocation>
</comment>
<evidence type="ECO:0000256" key="6">
    <source>
        <dbReference type="ARBA" id="ARBA00022753"/>
    </source>
</evidence>
<keyword evidence="6" id="KW-0967">Endosome</keyword>
<dbReference type="SMART" id="SM00064">
    <property type="entry name" value="FYVE"/>
    <property type="match status" value="1"/>
</dbReference>
<evidence type="ECO:0000256" key="15">
    <source>
        <dbReference type="ARBA" id="ARBA00077675"/>
    </source>
</evidence>
<keyword evidence="12" id="KW-0472">Membrane</keyword>
<keyword evidence="11" id="KW-0175">Coiled coil</keyword>
<evidence type="ECO:0000256" key="14">
    <source>
        <dbReference type="ARBA" id="ARBA00077223"/>
    </source>
</evidence>